<dbReference type="Proteomes" id="UP001458880">
    <property type="component" value="Unassembled WGS sequence"/>
</dbReference>
<organism evidence="1 2">
    <name type="scientific">Popillia japonica</name>
    <name type="common">Japanese beetle</name>
    <dbReference type="NCBI Taxonomy" id="7064"/>
    <lineage>
        <taxon>Eukaryota</taxon>
        <taxon>Metazoa</taxon>
        <taxon>Ecdysozoa</taxon>
        <taxon>Arthropoda</taxon>
        <taxon>Hexapoda</taxon>
        <taxon>Insecta</taxon>
        <taxon>Pterygota</taxon>
        <taxon>Neoptera</taxon>
        <taxon>Endopterygota</taxon>
        <taxon>Coleoptera</taxon>
        <taxon>Polyphaga</taxon>
        <taxon>Scarabaeiformia</taxon>
        <taxon>Scarabaeidae</taxon>
        <taxon>Rutelinae</taxon>
        <taxon>Popillia</taxon>
    </lineage>
</organism>
<gene>
    <name evidence="1" type="ORF">QE152_g17002</name>
</gene>
<comment type="caution">
    <text evidence="1">The sequence shown here is derived from an EMBL/GenBank/DDBJ whole genome shotgun (WGS) entry which is preliminary data.</text>
</comment>
<evidence type="ECO:0000313" key="1">
    <source>
        <dbReference type="EMBL" id="KAK9728836.1"/>
    </source>
</evidence>
<keyword evidence="2" id="KW-1185">Reference proteome</keyword>
<evidence type="ECO:0000313" key="2">
    <source>
        <dbReference type="Proteomes" id="UP001458880"/>
    </source>
</evidence>
<name>A0AAW1L5M9_POPJA</name>
<protein>
    <submittedName>
        <fullName evidence="1">Uncharacterized protein</fullName>
    </submittedName>
</protein>
<accession>A0AAW1L5M9</accession>
<proteinExistence type="predicted"/>
<dbReference type="EMBL" id="JASPKY010000166">
    <property type="protein sequence ID" value="KAK9728836.1"/>
    <property type="molecule type" value="Genomic_DNA"/>
</dbReference>
<dbReference type="AlphaFoldDB" id="A0AAW1L5M9"/>
<reference evidence="1 2" key="1">
    <citation type="journal article" date="2024" name="BMC Genomics">
        <title>De novo assembly and annotation of Popillia japonica's genome with initial clues to its potential as an invasive pest.</title>
        <authorList>
            <person name="Cucini C."/>
            <person name="Boschi S."/>
            <person name="Funari R."/>
            <person name="Cardaioli E."/>
            <person name="Iannotti N."/>
            <person name="Marturano G."/>
            <person name="Paoli F."/>
            <person name="Bruttini M."/>
            <person name="Carapelli A."/>
            <person name="Frati F."/>
            <person name="Nardi F."/>
        </authorList>
    </citation>
    <scope>NUCLEOTIDE SEQUENCE [LARGE SCALE GENOMIC DNA]</scope>
    <source>
        <strain evidence="1">DMR45628</strain>
    </source>
</reference>
<sequence>MQKETPRWGPCVHGPTEKHLQRGEFDWYASDAIFFALQWKEKRSEQLFIKLLHDPEDCTNANRREKNGNILRQQQERSRRVPWADITIDCVQTNCKQEISSYHGRTSRSTVCRQIVSFLRKFPPGRCGGGDR</sequence>